<reference evidence="1" key="1">
    <citation type="submission" date="2022-08" db="EMBL/GenBank/DDBJ databases">
        <authorList>
            <consortium name="DOE Joint Genome Institute"/>
            <person name="Min B."/>
            <person name="Riley R."/>
            <person name="Sierra-Patev S."/>
            <person name="Naranjo-Ortiz M."/>
            <person name="Looney B."/>
            <person name="Konkel Z."/>
            <person name="Slot J.C."/>
            <person name="Sakamoto Y."/>
            <person name="Steenwyk J.L."/>
            <person name="Rokas A."/>
            <person name="Carro J."/>
            <person name="Camarero S."/>
            <person name="Ferreira P."/>
            <person name="Molpeceres G."/>
            <person name="Ruiz-Duenas F.J."/>
            <person name="Serrano A."/>
            <person name="Henrissat B."/>
            <person name="Drula E."/>
            <person name="Hughes K.W."/>
            <person name="Mata J.L."/>
            <person name="Ishikawa N.K."/>
            <person name="Vargas-Isla R."/>
            <person name="Ushijima S."/>
            <person name="Smith C.A."/>
            <person name="Ahrendt S."/>
            <person name="Andreopoulos W."/>
            <person name="He G."/>
            <person name="Labutti K."/>
            <person name="Lipzen A."/>
            <person name="Ng V."/>
            <person name="Sandor L."/>
            <person name="Barry K."/>
            <person name="Martinez A.T."/>
            <person name="Xiao Y."/>
            <person name="Gibbons J.G."/>
            <person name="Terashima K."/>
            <person name="Hibbett D.S."/>
            <person name="Grigoriev I.V."/>
        </authorList>
    </citation>
    <scope>NUCLEOTIDE SEQUENCE</scope>
    <source>
        <strain evidence="1">TFB10827</strain>
    </source>
</reference>
<organism evidence="1 2">
    <name type="scientific">Lentinula boryana</name>
    <dbReference type="NCBI Taxonomy" id="40481"/>
    <lineage>
        <taxon>Eukaryota</taxon>
        <taxon>Fungi</taxon>
        <taxon>Dikarya</taxon>
        <taxon>Basidiomycota</taxon>
        <taxon>Agaricomycotina</taxon>
        <taxon>Agaricomycetes</taxon>
        <taxon>Agaricomycetidae</taxon>
        <taxon>Agaricales</taxon>
        <taxon>Marasmiineae</taxon>
        <taxon>Omphalotaceae</taxon>
        <taxon>Lentinula</taxon>
    </lineage>
</organism>
<evidence type="ECO:0000313" key="1">
    <source>
        <dbReference type="EMBL" id="KAJ4000960.1"/>
    </source>
</evidence>
<gene>
    <name evidence="1" type="ORF">F5050DRAFT_187206</name>
</gene>
<dbReference type="EMBL" id="MU790514">
    <property type="protein sequence ID" value="KAJ4000960.1"/>
    <property type="molecule type" value="Genomic_DNA"/>
</dbReference>
<dbReference type="Proteomes" id="UP001163828">
    <property type="component" value="Unassembled WGS sequence"/>
</dbReference>
<protein>
    <recommendedName>
        <fullName evidence="3">Secreted protein</fullName>
    </recommendedName>
</protein>
<proteinExistence type="predicted"/>
<evidence type="ECO:0008006" key="3">
    <source>
        <dbReference type="Google" id="ProtNLM"/>
    </source>
</evidence>
<sequence>MVLRILSFIHPAAMFLVSIYNATGGRYCILHMFYYANAMTNWEAFSTCMNDKKTFVAVVNFIHIPGLNHSFDAVPSCGLQSLRLSLSSCTNTTPVKKNPMSMFFPLVRLKFTATCSQ</sequence>
<name>A0ABQ8QRF0_9AGAR</name>
<evidence type="ECO:0000313" key="2">
    <source>
        <dbReference type="Proteomes" id="UP001163828"/>
    </source>
</evidence>
<accession>A0ABQ8QRF0</accession>
<comment type="caution">
    <text evidence="1">The sequence shown here is derived from an EMBL/GenBank/DDBJ whole genome shotgun (WGS) entry which is preliminary data.</text>
</comment>
<keyword evidence="2" id="KW-1185">Reference proteome</keyword>